<dbReference type="Gene3D" id="2.60.120.1000">
    <property type="match status" value="1"/>
</dbReference>
<dbReference type="AlphaFoldDB" id="E9H719"/>
<keyword evidence="2" id="KW-0964">Secreted</keyword>
<dbReference type="GO" id="GO:0005576">
    <property type="term" value="C:extracellular region"/>
    <property type="evidence" value="ECO:0007669"/>
    <property type="project" value="UniProtKB-SubCell"/>
</dbReference>
<evidence type="ECO:0000313" key="6">
    <source>
        <dbReference type="Proteomes" id="UP000000305"/>
    </source>
</evidence>
<proteinExistence type="predicted"/>
<dbReference type="Pfam" id="PF01410">
    <property type="entry name" value="COLFI"/>
    <property type="match status" value="1"/>
</dbReference>
<protein>
    <recommendedName>
        <fullName evidence="4">Fibrillar collagen NC1 domain-containing protein</fullName>
    </recommendedName>
</protein>
<comment type="subcellular location">
    <subcellularLocation>
        <location evidence="1">Secreted</location>
    </subcellularLocation>
</comment>
<sequence length="247" mass="28235">GPDPMAGDDPSRLFAKLTDDDRKALVVKAYEQLKVSFDKYTKPSGDKAAPARTCRDLAVAHPELPSGDYWIDPNQGDTKDSILVFCEMNRRSTCIRPKPEKTKQITYLGKPRAEVWFSEMDSGFQFTYKSDSNQMTFLQLLSTHGSQNLTYHCRNSVANYDANDRSYKKSMKILGWNDIELNAMGKKRFKYEVTEDECKSRSDTWAKSVITFETDKPNRLPFVDVGIFDIGEPNQQFSLEIGMACFW</sequence>
<accession>E9H719</accession>
<dbReference type="GO" id="GO:0005581">
    <property type="term" value="C:collagen trimer"/>
    <property type="evidence" value="ECO:0007669"/>
    <property type="project" value="UniProtKB-KW"/>
</dbReference>
<dbReference type="HOGENOM" id="CLU_001074_19_0_1"/>
<feature type="domain" description="Fibrillar collagen NC1" evidence="4">
    <location>
        <begin position="23"/>
        <end position="247"/>
    </location>
</feature>
<gene>
    <name evidence="5" type="ORF">DAPPUDRAFT_59051</name>
</gene>
<dbReference type="PROSITE" id="PS51461">
    <property type="entry name" value="NC1_FIB"/>
    <property type="match status" value="1"/>
</dbReference>
<name>E9H719_DAPPU</name>
<dbReference type="EMBL" id="GL732599">
    <property type="protein sequence ID" value="EFX72520.1"/>
    <property type="molecule type" value="Genomic_DNA"/>
</dbReference>
<dbReference type="SMART" id="SM00038">
    <property type="entry name" value="COLFI"/>
    <property type="match status" value="1"/>
</dbReference>
<dbReference type="GO" id="GO:0005201">
    <property type="term" value="F:extracellular matrix structural constituent"/>
    <property type="evidence" value="ECO:0007669"/>
    <property type="project" value="InterPro"/>
</dbReference>
<evidence type="ECO:0000259" key="4">
    <source>
        <dbReference type="PROSITE" id="PS51461"/>
    </source>
</evidence>
<keyword evidence="6" id="KW-1185">Reference proteome</keyword>
<keyword evidence="3" id="KW-0176">Collagen</keyword>
<dbReference type="FunFam" id="2.60.120.1000:FF:000007">
    <property type="entry name" value="Collagen type V alpha 3 chain"/>
    <property type="match status" value="1"/>
</dbReference>
<dbReference type="OMA" id="MINYSAG"/>
<dbReference type="OrthoDB" id="8939548at2759"/>
<feature type="non-terminal residue" evidence="5">
    <location>
        <position position="247"/>
    </location>
</feature>
<dbReference type="eggNOG" id="KOG3544">
    <property type="taxonomic scope" value="Eukaryota"/>
</dbReference>
<dbReference type="KEGG" id="dpx:DAPPUDRAFT_59051"/>
<reference evidence="5 6" key="1">
    <citation type="journal article" date="2011" name="Science">
        <title>The ecoresponsive genome of Daphnia pulex.</title>
        <authorList>
            <person name="Colbourne J.K."/>
            <person name="Pfrender M.E."/>
            <person name="Gilbert D."/>
            <person name="Thomas W.K."/>
            <person name="Tucker A."/>
            <person name="Oakley T.H."/>
            <person name="Tokishita S."/>
            <person name="Aerts A."/>
            <person name="Arnold G.J."/>
            <person name="Basu M.K."/>
            <person name="Bauer D.J."/>
            <person name="Caceres C.E."/>
            <person name="Carmel L."/>
            <person name="Casola C."/>
            <person name="Choi J.H."/>
            <person name="Detter J.C."/>
            <person name="Dong Q."/>
            <person name="Dusheyko S."/>
            <person name="Eads B.D."/>
            <person name="Frohlich T."/>
            <person name="Geiler-Samerotte K.A."/>
            <person name="Gerlach D."/>
            <person name="Hatcher P."/>
            <person name="Jogdeo S."/>
            <person name="Krijgsveld J."/>
            <person name="Kriventseva E.V."/>
            <person name="Kultz D."/>
            <person name="Laforsch C."/>
            <person name="Lindquist E."/>
            <person name="Lopez J."/>
            <person name="Manak J.R."/>
            <person name="Muller J."/>
            <person name="Pangilinan J."/>
            <person name="Patwardhan R.P."/>
            <person name="Pitluck S."/>
            <person name="Pritham E.J."/>
            <person name="Rechtsteiner A."/>
            <person name="Rho M."/>
            <person name="Rogozin I.B."/>
            <person name="Sakarya O."/>
            <person name="Salamov A."/>
            <person name="Schaack S."/>
            <person name="Shapiro H."/>
            <person name="Shiga Y."/>
            <person name="Skalitzky C."/>
            <person name="Smith Z."/>
            <person name="Souvorov A."/>
            <person name="Sung W."/>
            <person name="Tang Z."/>
            <person name="Tsuchiya D."/>
            <person name="Tu H."/>
            <person name="Vos H."/>
            <person name="Wang M."/>
            <person name="Wolf Y.I."/>
            <person name="Yamagata H."/>
            <person name="Yamada T."/>
            <person name="Ye Y."/>
            <person name="Shaw J.R."/>
            <person name="Andrews J."/>
            <person name="Crease T.J."/>
            <person name="Tang H."/>
            <person name="Lucas S.M."/>
            <person name="Robertson H.M."/>
            <person name="Bork P."/>
            <person name="Koonin E.V."/>
            <person name="Zdobnov E.M."/>
            <person name="Grigoriev I.V."/>
            <person name="Lynch M."/>
            <person name="Boore J.L."/>
        </authorList>
    </citation>
    <scope>NUCLEOTIDE SEQUENCE [LARGE SCALE GENOMIC DNA]</scope>
</reference>
<evidence type="ECO:0000313" key="5">
    <source>
        <dbReference type="EMBL" id="EFX72520.1"/>
    </source>
</evidence>
<dbReference type="PhylomeDB" id="E9H719"/>
<dbReference type="Proteomes" id="UP000000305">
    <property type="component" value="Unassembled WGS sequence"/>
</dbReference>
<dbReference type="InterPro" id="IPR000885">
    <property type="entry name" value="Fib_collagen_C"/>
</dbReference>
<organism evidence="5 6">
    <name type="scientific">Daphnia pulex</name>
    <name type="common">Water flea</name>
    <dbReference type="NCBI Taxonomy" id="6669"/>
    <lineage>
        <taxon>Eukaryota</taxon>
        <taxon>Metazoa</taxon>
        <taxon>Ecdysozoa</taxon>
        <taxon>Arthropoda</taxon>
        <taxon>Crustacea</taxon>
        <taxon>Branchiopoda</taxon>
        <taxon>Diplostraca</taxon>
        <taxon>Cladocera</taxon>
        <taxon>Anomopoda</taxon>
        <taxon>Daphniidae</taxon>
        <taxon>Daphnia</taxon>
    </lineage>
</organism>
<dbReference type="STRING" id="6669.E9H719"/>
<evidence type="ECO:0000256" key="2">
    <source>
        <dbReference type="ARBA" id="ARBA00022525"/>
    </source>
</evidence>
<evidence type="ECO:0000256" key="1">
    <source>
        <dbReference type="ARBA" id="ARBA00004613"/>
    </source>
</evidence>
<evidence type="ECO:0000256" key="3">
    <source>
        <dbReference type="ARBA" id="ARBA00023119"/>
    </source>
</evidence>
<dbReference type="InParanoid" id="E9H719"/>